<dbReference type="Gene3D" id="1.20.1250.20">
    <property type="entry name" value="MFS general substrate transporter like domains"/>
    <property type="match status" value="1"/>
</dbReference>
<comment type="similarity">
    <text evidence="8">Belongs to the major facilitator superfamily. Phosphate:H(+) symporter (TC 2.A.1.9) family.</text>
</comment>
<keyword evidence="6 9" id="KW-1133">Transmembrane helix</keyword>
<dbReference type="GO" id="GO:0042937">
    <property type="term" value="F:tripeptide transmembrane transporter activity"/>
    <property type="evidence" value="ECO:0007669"/>
    <property type="project" value="InterPro"/>
</dbReference>
<accession>A0A8X8YLU7</accession>
<comment type="caution">
    <text evidence="10">The sequence shown here is derived from an EMBL/GenBank/DDBJ whole genome shotgun (WGS) entry which is preliminary data.</text>
</comment>
<dbReference type="Proteomes" id="UP000298416">
    <property type="component" value="Unassembled WGS sequence"/>
</dbReference>
<keyword evidence="4" id="KW-0597">Phosphoprotein</keyword>
<dbReference type="AlphaFoldDB" id="A0A8X8YLU7"/>
<evidence type="ECO:0000313" key="10">
    <source>
        <dbReference type="EMBL" id="KAG6431973.1"/>
    </source>
</evidence>
<feature type="transmembrane region" description="Helical" evidence="9">
    <location>
        <begin position="369"/>
        <end position="389"/>
    </location>
</feature>
<evidence type="ECO:0000256" key="9">
    <source>
        <dbReference type="SAM" id="Phobius"/>
    </source>
</evidence>
<feature type="transmembrane region" description="Helical" evidence="9">
    <location>
        <begin position="324"/>
        <end position="344"/>
    </location>
</feature>
<feature type="transmembrane region" description="Helical" evidence="9">
    <location>
        <begin position="538"/>
        <end position="558"/>
    </location>
</feature>
<keyword evidence="7 9" id="KW-0472">Membrane</keyword>
<dbReference type="CDD" id="cd17417">
    <property type="entry name" value="MFS_NPF5"/>
    <property type="match status" value="1"/>
</dbReference>
<reference evidence="10" key="1">
    <citation type="submission" date="2018-01" db="EMBL/GenBank/DDBJ databases">
        <authorList>
            <person name="Mao J.F."/>
        </authorList>
    </citation>
    <scope>NUCLEOTIDE SEQUENCE</scope>
    <source>
        <strain evidence="10">Huo1</strain>
        <tissue evidence="10">Leaf</tissue>
    </source>
</reference>
<keyword evidence="3" id="KW-0813">Transport</keyword>
<dbReference type="InterPro" id="IPR000109">
    <property type="entry name" value="POT_fam"/>
</dbReference>
<dbReference type="InterPro" id="IPR036259">
    <property type="entry name" value="MFS_trans_sf"/>
</dbReference>
<comment type="subcellular location">
    <subcellularLocation>
        <location evidence="1">Membrane</location>
        <topology evidence="1">Multi-pass membrane protein</topology>
    </subcellularLocation>
</comment>
<evidence type="ECO:0000256" key="3">
    <source>
        <dbReference type="ARBA" id="ARBA00022448"/>
    </source>
</evidence>
<dbReference type="GO" id="GO:0080054">
    <property type="term" value="F:low-affinity nitrate transmembrane transporter activity"/>
    <property type="evidence" value="ECO:0007669"/>
    <property type="project" value="UniProtKB-ARBA"/>
</dbReference>
<evidence type="ECO:0000256" key="5">
    <source>
        <dbReference type="ARBA" id="ARBA00022692"/>
    </source>
</evidence>
<sequence length="567" mass="61979">MGRNAISGNGGSEAEAALINDAVSGAEDFRGRPASRSRTGSWKSASFIIGVEVAERFAYYGISSNLISYLTGPLGQSTAAAAENVNAWNGTAMLLPILGAFVADSFFGRFRTIVIASVLYAVSIGLLSMSAAFHSSNSPSLLEVVFFFFSLYLVAVAQGGHKPCVQAFGADQFDDEDEHELRAKSSFFNWWYFSMNIGILAALSVLSYVQENLSWELGFGIPCFLMCFALAVFLLGSMTYRFRLSGDERNPFLKIGQVFVQAARNRKASPSGLEEEAPGVLPREGDKFKHNTHFRWMYNRFLYKATLGPPDKDGNVCTAADVEAAIGILGLVPIWCTCLGYAVVSSQAPTMFTKQGATLDRHLTPTFEIPAASLQSLIAVSILAFVPIYERIIVPTTRSLTKKPAGISMLQRIGIGIFLSLMTAVVAAMIEGQRLAIAAEHGLLDKPEETVPMNVWWLAPQYILLGVADVFAMIGLQEFFYDQVPLEFKSSGLALYLSIFGIGNFLSSFLISLIEFLTNRAGSGSWFSNNLNRAHLDYFYWLLGGINAATLAAFVFSAKCYAYKRRD</sequence>
<feature type="transmembrane region" description="Helical" evidence="9">
    <location>
        <begin position="215"/>
        <end position="235"/>
    </location>
</feature>
<dbReference type="Pfam" id="PF00854">
    <property type="entry name" value="PTR2"/>
    <property type="match status" value="1"/>
</dbReference>
<dbReference type="PANTHER" id="PTHR11654">
    <property type="entry name" value="OLIGOPEPTIDE TRANSPORTER-RELATED"/>
    <property type="match status" value="1"/>
</dbReference>
<proteinExistence type="inferred from homology"/>
<keyword evidence="11" id="KW-1185">Reference proteome</keyword>
<evidence type="ECO:0000256" key="2">
    <source>
        <dbReference type="ARBA" id="ARBA00005982"/>
    </source>
</evidence>
<dbReference type="GO" id="GO:0009705">
    <property type="term" value="C:plant-type vacuole membrane"/>
    <property type="evidence" value="ECO:0007669"/>
    <property type="project" value="UniProtKB-ARBA"/>
</dbReference>
<feature type="transmembrane region" description="Helical" evidence="9">
    <location>
        <begin position="114"/>
        <end position="134"/>
    </location>
</feature>
<feature type="transmembrane region" description="Helical" evidence="9">
    <location>
        <begin position="462"/>
        <end position="481"/>
    </location>
</feature>
<keyword evidence="5 9" id="KW-0812">Transmembrane</keyword>
<reference evidence="10" key="2">
    <citation type="submission" date="2020-08" db="EMBL/GenBank/DDBJ databases">
        <title>Plant Genome Project.</title>
        <authorList>
            <person name="Zhang R.-G."/>
        </authorList>
    </citation>
    <scope>NUCLEOTIDE SEQUENCE</scope>
    <source>
        <strain evidence="10">Huo1</strain>
        <tissue evidence="10">Leaf</tissue>
    </source>
</reference>
<evidence type="ECO:0000256" key="4">
    <source>
        <dbReference type="ARBA" id="ARBA00022553"/>
    </source>
</evidence>
<dbReference type="SUPFAM" id="SSF103473">
    <property type="entry name" value="MFS general substrate transporter"/>
    <property type="match status" value="1"/>
</dbReference>
<dbReference type="GO" id="GO:0071916">
    <property type="term" value="F:dipeptide transmembrane transporter activity"/>
    <property type="evidence" value="ECO:0007669"/>
    <property type="project" value="InterPro"/>
</dbReference>
<feature type="transmembrane region" description="Helical" evidence="9">
    <location>
        <begin position="410"/>
        <end position="430"/>
    </location>
</feature>
<dbReference type="FunFam" id="1.20.1250.20:FF:000147">
    <property type="entry name" value="Protein NRT1/ PTR family 5.10"/>
    <property type="match status" value="1"/>
</dbReference>
<evidence type="ECO:0000256" key="6">
    <source>
        <dbReference type="ARBA" id="ARBA00022989"/>
    </source>
</evidence>
<organism evidence="10">
    <name type="scientific">Salvia splendens</name>
    <name type="common">Scarlet sage</name>
    <dbReference type="NCBI Taxonomy" id="180675"/>
    <lineage>
        <taxon>Eukaryota</taxon>
        <taxon>Viridiplantae</taxon>
        <taxon>Streptophyta</taxon>
        <taxon>Embryophyta</taxon>
        <taxon>Tracheophyta</taxon>
        <taxon>Spermatophyta</taxon>
        <taxon>Magnoliopsida</taxon>
        <taxon>eudicotyledons</taxon>
        <taxon>Gunneridae</taxon>
        <taxon>Pentapetalae</taxon>
        <taxon>asterids</taxon>
        <taxon>lamiids</taxon>
        <taxon>Lamiales</taxon>
        <taxon>Lamiaceae</taxon>
        <taxon>Nepetoideae</taxon>
        <taxon>Mentheae</taxon>
        <taxon>Salviinae</taxon>
        <taxon>Salvia</taxon>
        <taxon>Salvia subgen. Calosphace</taxon>
        <taxon>core Calosphace</taxon>
    </lineage>
</organism>
<dbReference type="EMBL" id="PNBA02000002">
    <property type="protein sequence ID" value="KAG6431973.1"/>
    <property type="molecule type" value="Genomic_DNA"/>
</dbReference>
<feature type="transmembrane region" description="Helical" evidence="9">
    <location>
        <begin position="493"/>
        <end position="518"/>
    </location>
</feature>
<evidence type="ECO:0000313" key="11">
    <source>
        <dbReference type="Proteomes" id="UP000298416"/>
    </source>
</evidence>
<evidence type="ECO:0000256" key="1">
    <source>
        <dbReference type="ARBA" id="ARBA00004141"/>
    </source>
</evidence>
<protein>
    <recommendedName>
        <fullName evidence="12">Solute carrier family 15 (Peptide/histidine transporter), member 3/4</fullName>
    </recommendedName>
</protein>
<feature type="transmembrane region" description="Helical" evidence="9">
    <location>
        <begin position="190"/>
        <end position="209"/>
    </location>
</feature>
<name>A0A8X8YLU7_SALSN</name>
<evidence type="ECO:0000256" key="7">
    <source>
        <dbReference type="ARBA" id="ARBA00023136"/>
    </source>
</evidence>
<feature type="transmembrane region" description="Helical" evidence="9">
    <location>
        <begin position="140"/>
        <end position="157"/>
    </location>
</feature>
<evidence type="ECO:0008006" key="12">
    <source>
        <dbReference type="Google" id="ProtNLM"/>
    </source>
</evidence>
<evidence type="ECO:0000256" key="8">
    <source>
        <dbReference type="ARBA" id="ARBA00044504"/>
    </source>
</evidence>
<gene>
    <name evidence="10" type="ORF">SASPL_103545</name>
</gene>
<dbReference type="InterPro" id="IPR044739">
    <property type="entry name" value="NRT1/PTR"/>
</dbReference>
<comment type="similarity">
    <text evidence="2">Belongs to the major facilitator superfamily. Proton-dependent oligopeptide transporter (POT/PTR) (TC 2.A.17) family.</text>
</comment>